<feature type="transmembrane region" description="Helical" evidence="7">
    <location>
        <begin position="257"/>
        <end position="277"/>
    </location>
</feature>
<dbReference type="SUPFAM" id="SSF161098">
    <property type="entry name" value="MetI-like"/>
    <property type="match status" value="1"/>
</dbReference>
<dbReference type="Gene3D" id="1.10.3720.10">
    <property type="entry name" value="MetI-like"/>
    <property type="match status" value="1"/>
</dbReference>
<dbReference type="PANTHER" id="PTHR30193">
    <property type="entry name" value="ABC TRANSPORTER PERMEASE PROTEIN"/>
    <property type="match status" value="1"/>
</dbReference>
<evidence type="ECO:0000256" key="4">
    <source>
        <dbReference type="ARBA" id="ARBA00022692"/>
    </source>
</evidence>
<dbReference type="Proteomes" id="UP001057868">
    <property type="component" value="Unassembled WGS sequence"/>
</dbReference>
<keyword evidence="6 7" id="KW-0472">Membrane</keyword>
<dbReference type="GO" id="GO:0005886">
    <property type="term" value="C:plasma membrane"/>
    <property type="evidence" value="ECO:0007669"/>
    <property type="project" value="UniProtKB-SubCell"/>
</dbReference>
<evidence type="ECO:0000256" key="5">
    <source>
        <dbReference type="ARBA" id="ARBA00022989"/>
    </source>
</evidence>
<accession>A0A9W6D918</accession>
<comment type="caution">
    <text evidence="9">The sequence shown here is derived from an EMBL/GenBank/DDBJ whole genome shotgun (WGS) entry which is preliminary data.</text>
</comment>
<feature type="transmembrane region" description="Helical" evidence="7">
    <location>
        <begin position="154"/>
        <end position="178"/>
    </location>
</feature>
<dbReference type="AlphaFoldDB" id="A0A9W6D918"/>
<dbReference type="InterPro" id="IPR035906">
    <property type="entry name" value="MetI-like_sf"/>
</dbReference>
<evidence type="ECO:0000256" key="7">
    <source>
        <dbReference type="RuleBase" id="RU363032"/>
    </source>
</evidence>
<evidence type="ECO:0000256" key="6">
    <source>
        <dbReference type="ARBA" id="ARBA00023136"/>
    </source>
</evidence>
<dbReference type="GO" id="GO:0055085">
    <property type="term" value="P:transmembrane transport"/>
    <property type="evidence" value="ECO:0007669"/>
    <property type="project" value="InterPro"/>
</dbReference>
<evidence type="ECO:0000256" key="3">
    <source>
        <dbReference type="ARBA" id="ARBA00022475"/>
    </source>
</evidence>
<comment type="subcellular location">
    <subcellularLocation>
        <location evidence="1 7">Cell membrane</location>
        <topology evidence="1 7">Multi-pass membrane protein</topology>
    </subcellularLocation>
</comment>
<name>A0A9W6D918_9CLOT</name>
<feature type="transmembrane region" description="Helical" evidence="7">
    <location>
        <begin position="102"/>
        <end position="122"/>
    </location>
</feature>
<comment type="similarity">
    <text evidence="7">Belongs to the binding-protein-dependent transport system permease family.</text>
</comment>
<sequence length="289" mass="32336">MKNNKLGIFLFLLPVIILFALIYGWSIISLVSTSFTDWHLVSKLKFNGLTNYINMFKDLDFIKAFTNTVIWTILQGVIHVSIGVTVALILSKKEFYWKFARTAYMIPNIISAAALGMVYLFVFNPKFGALNASIRLFGVKDFTRNWFFDYSTSFLTVTMTWLPFAALVTILILSEISTIPKSVFESAQIDGATELQKNFYIVLPLLRNIIGTCVIVAATSMLKNFDLIFMTTNGGPGNNTLNLPLYIYKTSMLDNNFGYANAIGTVLILLGVVIIVATTKVFKMGKSDL</sequence>
<dbReference type="PANTHER" id="PTHR30193:SF37">
    <property type="entry name" value="INNER MEMBRANE ABC TRANSPORTER PERMEASE PROTEIN YCJO"/>
    <property type="match status" value="1"/>
</dbReference>
<dbReference type="Pfam" id="PF00528">
    <property type="entry name" value="BPD_transp_1"/>
    <property type="match status" value="1"/>
</dbReference>
<dbReference type="RefSeq" id="WP_261850728.1">
    <property type="nucleotide sequence ID" value="NZ_BQXY01000001.1"/>
</dbReference>
<evidence type="ECO:0000259" key="8">
    <source>
        <dbReference type="PROSITE" id="PS50928"/>
    </source>
</evidence>
<protein>
    <submittedName>
        <fullName evidence="9">Sugar ABC transporter permease</fullName>
    </submittedName>
</protein>
<dbReference type="InterPro" id="IPR000515">
    <property type="entry name" value="MetI-like"/>
</dbReference>
<proteinExistence type="inferred from homology"/>
<evidence type="ECO:0000313" key="9">
    <source>
        <dbReference type="EMBL" id="GKU23669.1"/>
    </source>
</evidence>
<gene>
    <name evidence="9" type="ORF">CFOLD11_04950</name>
</gene>
<keyword evidence="10" id="KW-1185">Reference proteome</keyword>
<organism evidence="9 10">
    <name type="scientific">Clostridium folliculivorans</name>
    <dbReference type="NCBI Taxonomy" id="2886038"/>
    <lineage>
        <taxon>Bacteria</taxon>
        <taxon>Bacillati</taxon>
        <taxon>Bacillota</taxon>
        <taxon>Clostridia</taxon>
        <taxon>Eubacteriales</taxon>
        <taxon>Clostridiaceae</taxon>
        <taxon>Clostridium</taxon>
    </lineage>
</organism>
<dbReference type="InterPro" id="IPR051393">
    <property type="entry name" value="ABC_transporter_permease"/>
</dbReference>
<dbReference type="CDD" id="cd06261">
    <property type="entry name" value="TM_PBP2"/>
    <property type="match status" value="1"/>
</dbReference>
<dbReference type="EMBL" id="BQXY01000001">
    <property type="protein sequence ID" value="GKU23669.1"/>
    <property type="molecule type" value="Genomic_DNA"/>
</dbReference>
<feature type="domain" description="ABC transmembrane type-1" evidence="8">
    <location>
        <begin position="65"/>
        <end position="278"/>
    </location>
</feature>
<feature type="transmembrane region" description="Helical" evidence="7">
    <location>
        <begin position="7"/>
        <end position="28"/>
    </location>
</feature>
<evidence type="ECO:0000313" key="10">
    <source>
        <dbReference type="Proteomes" id="UP001057868"/>
    </source>
</evidence>
<feature type="transmembrane region" description="Helical" evidence="7">
    <location>
        <begin position="199"/>
        <end position="222"/>
    </location>
</feature>
<keyword evidence="4 7" id="KW-0812">Transmembrane</keyword>
<evidence type="ECO:0000256" key="1">
    <source>
        <dbReference type="ARBA" id="ARBA00004651"/>
    </source>
</evidence>
<feature type="transmembrane region" description="Helical" evidence="7">
    <location>
        <begin position="69"/>
        <end position="90"/>
    </location>
</feature>
<evidence type="ECO:0000256" key="2">
    <source>
        <dbReference type="ARBA" id="ARBA00022448"/>
    </source>
</evidence>
<keyword evidence="2 7" id="KW-0813">Transport</keyword>
<keyword evidence="5 7" id="KW-1133">Transmembrane helix</keyword>
<reference evidence="9" key="1">
    <citation type="journal article" date="2023" name="Int. J. Syst. Evol. Microbiol.">
        <title>&lt;i&gt;Clostridium folliculivorans&lt;/i&gt; sp. nov., isolated from soil samples of an organic paddy in Japan.</title>
        <authorList>
            <person name="Tazawa J."/>
            <person name="Kobayashi H."/>
            <person name="Tanizawa Y."/>
            <person name="Uchino A."/>
            <person name="Tanaka F."/>
            <person name="Urashima Y."/>
            <person name="Miura S."/>
            <person name="Sakamoto M."/>
            <person name="Ohkuma M."/>
            <person name="Tohno M."/>
        </authorList>
    </citation>
    <scope>NUCLEOTIDE SEQUENCE</scope>
    <source>
        <strain evidence="9">D1-1</strain>
    </source>
</reference>
<dbReference type="PROSITE" id="PS50928">
    <property type="entry name" value="ABC_TM1"/>
    <property type="match status" value="1"/>
</dbReference>
<keyword evidence="3" id="KW-1003">Cell membrane</keyword>